<proteinExistence type="predicted"/>
<accession>A0A9P6G8X6</accession>
<protein>
    <submittedName>
        <fullName evidence="1">Uncharacterized protein</fullName>
    </submittedName>
</protein>
<gene>
    <name evidence="1" type="ORF">PMIN01_10967</name>
</gene>
<name>A0A9P6G8X6_9PLEO</name>
<evidence type="ECO:0000313" key="1">
    <source>
        <dbReference type="EMBL" id="KAF9731009.1"/>
    </source>
</evidence>
<dbReference type="EMBL" id="WJXW01000013">
    <property type="protein sequence ID" value="KAF9731009.1"/>
    <property type="molecule type" value="Genomic_DNA"/>
</dbReference>
<comment type="caution">
    <text evidence="1">The sequence shown here is derived from an EMBL/GenBank/DDBJ whole genome shotgun (WGS) entry which is preliminary data.</text>
</comment>
<dbReference type="AlphaFoldDB" id="A0A9P6G8X6"/>
<organism evidence="1 2">
    <name type="scientific">Paraphaeosphaeria minitans</name>
    <dbReference type="NCBI Taxonomy" id="565426"/>
    <lineage>
        <taxon>Eukaryota</taxon>
        <taxon>Fungi</taxon>
        <taxon>Dikarya</taxon>
        <taxon>Ascomycota</taxon>
        <taxon>Pezizomycotina</taxon>
        <taxon>Dothideomycetes</taxon>
        <taxon>Pleosporomycetidae</taxon>
        <taxon>Pleosporales</taxon>
        <taxon>Massarineae</taxon>
        <taxon>Didymosphaeriaceae</taxon>
        <taxon>Paraphaeosphaeria</taxon>
    </lineage>
</organism>
<dbReference type="Proteomes" id="UP000756921">
    <property type="component" value="Unassembled WGS sequence"/>
</dbReference>
<sequence length="145" mass="16177">MPLRRRQPPAHDISWESPGEWGERWEDGRLHAPPAGQASVWRDGLHAPLAGQASVWRNGRPHALLRGTGVWRRGWRDGFKALEGWSPARSASRRLEAWVAGWVHGAGRVRRGSLQGGQRSAMKRDVWAGARQRRCKGGGQRVIAS</sequence>
<evidence type="ECO:0000313" key="2">
    <source>
        <dbReference type="Proteomes" id="UP000756921"/>
    </source>
</evidence>
<reference evidence="1" key="1">
    <citation type="journal article" date="2020" name="Mol. Plant Microbe Interact.">
        <title>Genome Sequence of the Biocontrol Agent Coniothyrium minitans strain Conio (IMI 134523).</title>
        <authorList>
            <person name="Patel D."/>
            <person name="Shittu T.A."/>
            <person name="Baroncelli R."/>
            <person name="Muthumeenakshi S."/>
            <person name="Osborne T.H."/>
            <person name="Janganan T.K."/>
            <person name="Sreenivasaprasad S."/>
        </authorList>
    </citation>
    <scope>NUCLEOTIDE SEQUENCE</scope>
    <source>
        <strain evidence="1">Conio</strain>
    </source>
</reference>
<keyword evidence="2" id="KW-1185">Reference proteome</keyword>